<accession>F8FHV9</accession>
<name>F8FHV9_PAEMK</name>
<reference evidence="1 2" key="2">
    <citation type="journal article" date="2013" name="Genome Announc.">
        <title>Genome Sequence of Growth-Improving Paenibacillus mucilaginosus Strain KNP414.</title>
        <authorList>
            <person name="Lu J.J."/>
            <person name="Wang J.F."/>
            <person name="Hu X.F."/>
        </authorList>
    </citation>
    <scope>NUCLEOTIDE SEQUENCE [LARGE SCALE GENOMIC DNA]</scope>
    <source>
        <strain evidence="1 2">KNP414</strain>
    </source>
</reference>
<organism evidence="1 2">
    <name type="scientific">Paenibacillus mucilaginosus (strain KNP414)</name>
    <dbReference type="NCBI Taxonomy" id="1036673"/>
    <lineage>
        <taxon>Bacteria</taxon>
        <taxon>Bacillati</taxon>
        <taxon>Bacillota</taxon>
        <taxon>Bacilli</taxon>
        <taxon>Bacillales</taxon>
        <taxon>Paenibacillaceae</taxon>
        <taxon>Paenibacillus</taxon>
    </lineage>
</organism>
<dbReference type="KEGG" id="pms:KNP414_04284"/>
<sequence>MTSEKPPGYNYLISRDKYFISEDKFHGLIITLFGYPRKGV</sequence>
<dbReference type="HOGENOM" id="CLU_3293484_0_0_9"/>
<dbReference type="AlphaFoldDB" id="F8FHV9"/>
<gene>
    <name evidence="1" type="ordered locus">KNP414_04284</name>
</gene>
<evidence type="ECO:0000313" key="2">
    <source>
        <dbReference type="Proteomes" id="UP000006620"/>
    </source>
</evidence>
<reference evidence="2" key="1">
    <citation type="submission" date="2011-06" db="EMBL/GenBank/DDBJ databases">
        <title>Complete genome sequence of Paenibacillus mucilaginosus KNP414.</title>
        <authorList>
            <person name="Wang J."/>
            <person name="Hu S."/>
            <person name="Hu X."/>
            <person name="Zhang B."/>
            <person name="Dong D."/>
            <person name="Zhang S."/>
            <person name="Zhao K."/>
            <person name="Wu D."/>
        </authorList>
    </citation>
    <scope>NUCLEOTIDE SEQUENCE [LARGE SCALE GENOMIC DNA]</scope>
    <source>
        <strain evidence="2">KNP414</strain>
    </source>
</reference>
<evidence type="ECO:0000313" key="1">
    <source>
        <dbReference type="EMBL" id="AEI42816.1"/>
    </source>
</evidence>
<protein>
    <submittedName>
        <fullName evidence="1">Uncharacterized protein</fullName>
    </submittedName>
</protein>
<dbReference type="Proteomes" id="UP000006620">
    <property type="component" value="Chromosome"/>
</dbReference>
<dbReference type="EMBL" id="CP002869">
    <property type="protein sequence ID" value="AEI42816.1"/>
    <property type="molecule type" value="Genomic_DNA"/>
</dbReference>
<proteinExistence type="predicted"/>